<reference evidence="2" key="2">
    <citation type="submission" date="2025-09" db="UniProtKB">
        <authorList>
            <consortium name="Ensembl"/>
        </authorList>
    </citation>
    <scope>IDENTIFICATION</scope>
</reference>
<evidence type="ECO:0000313" key="3">
    <source>
        <dbReference type="Proteomes" id="UP000694416"/>
    </source>
</evidence>
<dbReference type="Proteomes" id="UP000694416">
    <property type="component" value="Unplaced"/>
</dbReference>
<dbReference type="Ensembl" id="ENSPTET00000011529.1">
    <property type="protein sequence ID" value="ENSPTEP00000007573.1"/>
    <property type="gene ID" value="ENSPTEG00000008614.1"/>
</dbReference>
<protein>
    <submittedName>
        <fullName evidence="2">Uncharacterized protein</fullName>
    </submittedName>
</protein>
<feature type="region of interest" description="Disordered" evidence="1">
    <location>
        <begin position="102"/>
        <end position="230"/>
    </location>
</feature>
<dbReference type="AlphaFoldDB" id="A0A8C9LJM7"/>
<evidence type="ECO:0000256" key="1">
    <source>
        <dbReference type="SAM" id="MobiDB-lite"/>
    </source>
</evidence>
<organism evidence="2 3">
    <name type="scientific">Piliocolobus tephrosceles</name>
    <name type="common">Ugandan red Colobus</name>
    <dbReference type="NCBI Taxonomy" id="591936"/>
    <lineage>
        <taxon>Eukaryota</taxon>
        <taxon>Metazoa</taxon>
        <taxon>Chordata</taxon>
        <taxon>Craniata</taxon>
        <taxon>Vertebrata</taxon>
        <taxon>Euteleostomi</taxon>
        <taxon>Mammalia</taxon>
        <taxon>Eutheria</taxon>
        <taxon>Euarchontoglires</taxon>
        <taxon>Primates</taxon>
        <taxon>Haplorrhini</taxon>
        <taxon>Catarrhini</taxon>
        <taxon>Cercopithecidae</taxon>
        <taxon>Colobinae</taxon>
        <taxon>Piliocolobus</taxon>
    </lineage>
</organism>
<evidence type="ECO:0000313" key="2">
    <source>
        <dbReference type="Ensembl" id="ENSPTEP00000007573.1"/>
    </source>
</evidence>
<name>A0A8C9LJM7_9PRIM</name>
<feature type="region of interest" description="Disordered" evidence="1">
    <location>
        <begin position="1"/>
        <end position="55"/>
    </location>
</feature>
<keyword evidence="3" id="KW-1185">Reference proteome</keyword>
<feature type="compositionally biased region" description="Basic and acidic residues" evidence="1">
    <location>
        <begin position="109"/>
        <end position="221"/>
    </location>
</feature>
<sequence>MSRSRSSYTNYDGDDDGDDDGGDDGGGDDDDDGGDGGDDGGDDGGGDDDDDSDFENCIVEEKQINEIKNDGAFIKSSIVDYGTLNLPSDSSVVVDHVNKNVKYNSNKINELESELKAEGGDGGEPKDEAKGEAKGEPKVEAKDEAKGEPKDEAKGETKDEAKGETKDEAKGEPKAETKGEPKVEAKDEAKGETKDEAKGEPKAEAKGEPKAEAKGEPKAEAKPNPNEVDDDACIIYDTLGSRNEHKDVHVALENVFESSNFETKNIERFNFHDSLSGKRERIYKMNEHDYSKDCHLIEKSKHFMSKENITNVLINKG</sequence>
<feature type="compositionally biased region" description="Acidic residues" evidence="1">
    <location>
        <begin position="12"/>
        <end position="54"/>
    </location>
</feature>
<accession>A0A8C9LJM7</accession>
<feature type="compositionally biased region" description="Polar residues" evidence="1">
    <location>
        <begin position="1"/>
        <end position="10"/>
    </location>
</feature>
<reference evidence="2" key="1">
    <citation type="submission" date="2025-08" db="UniProtKB">
        <authorList>
            <consortium name="Ensembl"/>
        </authorList>
    </citation>
    <scope>IDENTIFICATION</scope>
</reference>
<proteinExistence type="predicted"/>